<comment type="caution">
    <text evidence="7">The sequence shown here is derived from an EMBL/GenBank/DDBJ whole genome shotgun (WGS) entry which is preliminary data.</text>
</comment>
<dbReference type="Proteomes" id="UP000054770">
    <property type="component" value="Unassembled WGS sequence"/>
</dbReference>
<dbReference type="OrthoDB" id="9792276at2"/>
<protein>
    <submittedName>
        <fullName evidence="7">Radical SAM domain-containing protein</fullName>
    </submittedName>
</protein>
<dbReference type="InterPro" id="IPR050377">
    <property type="entry name" value="Radical_SAM_PqqE_MftC-like"/>
</dbReference>
<dbReference type="InterPro" id="IPR013785">
    <property type="entry name" value="Aldolase_TIM"/>
</dbReference>
<dbReference type="NCBIfam" id="TIGR03470">
    <property type="entry name" value="HpnH"/>
    <property type="match status" value="1"/>
</dbReference>
<feature type="domain" description="Radical SAM core" evidence="6">
    <location>
        <begin position="22"/>
        <end position="228"/>
    </location>
</feature>
<keyword evidence="4" id="KW-0408">Iron</keyword>
<keyword evidence="3" id="KW-0479">Metal-binding</keyword>
<evidence type="ECO:0000256" key="3">
    <source>
        <dbReference type="ARBA" id="ARBA00022723"/>
    </source>
</evidence>
<dbReference type="PROSITE" id="PS51918">
    <property type="entry name" value="RADICAL_SAM"/>
    <property type="match status" value="1"/>
</dbReference>
<evidence type="ECO:0000313" key="7">
    <source>
        <dbReference type="EMBL" id="SAL84018.1"/>
    </source>
</evidence>
<comment type="cofactor">
    <cofactor evidence="1">
        <name>[4Fe-4S] cluster</name>
        <dbReference type="ChEBI" id="CHEBI:49883"/>
    </cofactor>
</comment>
<dbReference type="InterPro" id="IPR007197">
    <property type="entry name" value="rSAM"/>
</dbReference>
<dbReference type="InterPro" id="IPR022563">
    <property type="entry name" value="DUF3463"/>
</dbReference>
<name>A0A158KSA9_9BURK</name>
<evidence type="ECO:0000256" key="1">
    <source>
        <dbReference type="ARBA" id="ARBA00001966"/>
    </source>
</evidence>
<dbReference type="SUPFAM" id="SSF102114">
    <property type="entry name" value="Radical SAM enzymes"/>
    <property type="match status" value="1"/>
</dbReference>
<proteinExistence type="predicted"/>
<dbReference type="InterPro" id="IPR058240">
    <property type="entry name" value="rSAM_sf"/>
</dbReference>
<dbReference type="SFLD" id="SFLDG01067">
    <property type="entry name" value="SPASM/twitch_domain_containing"/>
    <property type="match status" value="1"/>
</dbReference>
<dbReference type="GO" id="GO:0046872">
    <property type="term" value="F:metal ion binding"/>
    <property type="evidence" value="ECO:0007669"/>
    <property type="project" value="UniProtKB-KW"/>
</dbReference>
<dbReference type="SFLD" id="SFLDS00029">
    <property type="entry name" value="Radical_SAM"/>
    <property type="match status" value="1"/>
</dbReference>
<dbReference type="GO" id="GO:0051536">
    <property type="term" value="F:iron-sulfur cluster binding"/>
    <property type="evidence" value="ECO:0007669"/>
    <property type="project" value="UniProtKB-KW"/>
</dbReference>
<dbReference type="InterPro" id="IPR017833">
    <property type="entry name" value="Hopanoid_synth-assoc_rSAM_HpnH"/>
</dbReference>
<keyword evidence="8" id="KW-1185">Reference proteome</keyword>
<evidence type="ECO:0000256" key="5">
    <source>
        <dbReference type="ARBA" id="ARBA00023014"/>
    </source>
</evidence>
<gene>
    <name evidence="7" type="ORF">AWB68_07137</name>
</gene>
<dbReference type="EMBL" id="FCON02000150">
    <property type="protein sequence ID" value="SAL84018.1"/>
    <property type="molecule type" value="Genomic_DNA"/>
</dbReference>
<dbReference type="Pfam" id="PF04055">
    <property type="entry name" value="Radical_SAM"/>
    <property type="match status" value="1"/>
</dbReference>
<dbReference type="SFLD" id="SFLDF00397">
    <property type="entry name" value="adenosyl-hopene_transferase"/>
    <property type="match status" value="1"/>
</dbReference>
<dbReference type="GO" id="GO:0003824">
    <property type="term" value="F:catalytic activity"/>
    <property type="evidence" value="ECO:0007669"/>
    <property type="project" value="InterPro"/>
</dbReference>
<dbReference type="Gene3D" id="3.20.20.70">
    <property type="entry name" value="Aldolase class I"/>
    <property type="match status" value="1"/>
</dbReference>
<accession>A0A158KSA9</accession>
<evidence type="ECO:0000313" key="8">
    <source>
        <dbReference type="Proteomes" id="UP000054770"/>
    </source>
</evidence>
<keyword evidence="2" id="KW-0949">S-adenosyl-L-methionine</keyword>
<dbReference type="PANTHER" id="PTHR11228">
    <property type="entry name" value="RADICAL SAM DOMAIN PROTEIN"/>
    <property type="match status" value="1"/>
</dbReference>
<evidence type="ECO:0000259" key="6">
    <source>
        <dbReference type="PROSITE" id="PS51918"/>
    </source>
</evidence>
<evidence type="ECO:0000256" key="4">
    <source>
        <dbReference type="ARBA" id="ARBA00023004"/>
    </source>
</evidence>
<organism evidence="7 8">
    <name type="scientific">Caballeronia choica</name>
    <dbReference type="NCBI Taxonomy" id="326476"/>
    <lineage>
        <taxon>Bacteria</taxon>
        <taxon>Pseudomonadati</taxon>
        <taxon>Pseudomonadota</taxon>
        <taxon>Betaproteobacteria</taxon>
        <taxon>Burkholderiales</taxon>
        <taxon>Burkholderiaceae</taxon>
        <taxon>Caballeronia</taxon>
    </lineage>
</organism>
<evidence type="ECO:0000256" key="2">
    <source>
        <dbReference type="ARBA" id="ARBA00022691"/>
    </source>
</evidence>
<dbReference type="Pfam" id="PF11946">
    <property type="entry name" value="DUF3463"/>
    <property type="match status" value="1"/>
</dbReference>
<sequence length="387" mass="43397">MSIPMLQKVRVGAYIARQHFMRNKRYPLALMLEPLFRCNLACNGCGKIDYPDPILNQRLSLEECLGAVDECGAPVVSIAGGEPLLHKEMPQVVKGIIARKKFVYLCTNALLMEKKMDDYEPSPYFVWSVHLDGDQQAHDHSVSQEGVYDKAVKAIKEAKRRGFRVNINCTLFNDADPARVAAFFDTLGPMGVDGITVSPGYAYERAPDQQHFLNRDKTKTLFREIFKRGNNGKNWSFSQSAMFLDFLAGNQTYQCTPWGNPARTVFGWQRPCYLLGEGYAKTFKELMETTEWEKYGTGNYEKCADCMVHSGFEATAVMDTVAHPLKALGVSLRGPRTEGAYAKDLPIDKQRPAEYVFSKHVEIKLEEIGRAKSNKGNKGAKQAAAAH</sequence>
<dbReference type="PANTHER" id="PTHR11228:SF22">
    <property type="entry name" value="PEPTIDE BIOSYNTHESIS PROTEIN YYDG-RELATED"/>
    <property type="match status" value="1"/>
</dbReference>
<dbReference type="AlphaFoldDB" id="A0A158KSA9"/>
<keyword evidence="5" id="KW-0411">Iron-sulfur</keyword>
<dbReference type="RefSeq" id="WP_087648997.1">
    <property type="nucleotide sequence ID" value="NZ_FCON02000150.1"/>
</dbReference>
<dbReference type="CDD" id="cd01335">
    <property type="entry name" value="Radical_SAM"/>
    <property type="match status" value="1"/>
</dbReference>
<reference evidence="7" key="1">
    <citation type="submission" date="2016-01" db="EMBL/GenBank/DDBJ databases">
        <authorList>
            <person name="Peeters C."/>
        </authorList>
    </citation>
    <scope>NUCLEOTIDE SEQUENCE [LARGE SCALE GENOMIC DNA]</scope>
    <source>
        <strain evidence="7">LMG 22940</strain>
    </source>
</reference>